<name>A0A699XE44_TANCI</name>
<dbReference type="AlphaFoldDB" id="A0A699XE44"/>
<evidence type="ECO:0000313" key="1">
    <source>
        <dbReference type="EMBL" id="GFD56670.1"/>
    </source>
</evidence>
<dbReference type="EMBL" id="BKCJ011832080">
    <property type="protein sequence ID" value="GFD56670.1"/>
    <property type="molecule type" value="Genomic_DNA"/>
</dbReference>
<sequence>ADVVGHEGGGGATAAGVQYGHVAEQLADELLRGSFITAVFQGVTPGRKVGVAAVARSLRVRYDHFNAILDQVRPVFQGFRVAFADDEHGG</sequence>
<feature type="non-terminal residue" evidence="1">
    <location>
        <position position="90"/>
    </location>
</feature>
<feature type="non-terminal residue" evidence="1">
    <location>
        <position position="1"/>
    </location>
</feature>
<organism evidence="1">
    <name type="scientific">Tanacetum cinerariifolium</name>
    <name type="common">Dalmatian daisy</name>
    <name type="synonym">Chrysanthemum cinerariifolium</name>
    <dbReference type="NCBI Taxonomy" id="118510"/>
    <lineage>
        <taxon>Eukaryota</taxon>
        <taxon>Viridiplantae</taxon>
        <taxon>Streptophyta</taxon>
        <taxon>Embryophyta</taxon>
        <taxon>Tracheophyta</taxon>
        <taxon>Spermatophyta</taxon>
        <taxon>Magnoliopsida</taxon>
        <taxon>eudicotyledons</taxon>
        <taxon>Gunneridae</taxon>
        <taxon>Pentapetalae</taxon>
        <taxon>asterids</taxon>
        <taxon>campanulids</taxon>
        <taxon>Asterales</taxon>
        <taxon>Asteraceae</taxon>
        <taxon>Asteroideae</taxon>
        <taxon>Anthemideae</taxon>
        <taxon>Anthemidinae</taxon>
        <taxon>Tanacetum</taxon>
    </lineage>
</organism>
<reference evidence="1" key="1">
    <citation type="journal article" date="2019" name="Sci. Rep.">
        <title>Draft genome of Tanacetum cinerariifolium, the natural source of mosquito coil.</title>
        <authorList>
            <person name="Yamashiro T."/>
            <person name="Shiraishi A."/>
            <person name="Satake H."/>
            <person name="Nakayama K."/>
        </authorList>
    </citation>
    <scope>NUCLEOTIDE SEQUENCE</scope>
</reference>
<protein>
    <submittedName>
        <fullName evidence="1">Uncharacterized protein</fullName>
    </submittedName>
</protein>
<accession>A0A699XE44</accession>
<gene>
    <name evidence="1" type="ORF">Tci_928639</name>
</gene>
<comment type="caution">
    <text evidence="1">The sequence shown here is derived from an EMBL/GenBank/DDBJ whole genome shotgun (WGS) entry which is preliminary data.</text>
</comment>
<proteinExistence type="predicted"/>